<name>A0A4R1KQ85_9PAST</name>
<keyword evidence="2" id="KW-0805">Transcription regulation</keyword>
<dbReference type="InterPro" id="IPR000847">
    <property type="entry name" value="LysR_HTH_N"/>
</dbReference>
<gene>
    <name evidence="6" type="ORF">EV692_2103</name>
</gene>
<sequence length="298" mass="34539">MNFSQLETFLVLAQTLSITKTAEKTFCTQPAVSIKIRNLEQQLNTLLFERINNRLFLTEQGRIYQKYVRQALNLLETAKTHLDQFNDPTQGNIKLGASHFVGVFFLPQLMANYKKSYPNVNISLDISSSQQLIQKLADHQLDLLIMSDQIYFDPHKYELKTFLDDELILIVPNDHWLATEKGCTFDSLRNETLLTKQEHSNTRLFLEKRIHQKDKIMPKLLEINSLEGIKQGVIYGLGIGIIPKIAVKNELKFGLIKEVKVVDIEFNRKICFVHQKDKYLSPTIRQFLDYLVKVNIVV</sequence>
<dbReference type="SUPFAM" id="SSF46785">
    <property type="entry name" value="Winged helix' DNA-binding domain"/>
    <property type="match status" value="1"/>
</dbReference>
<feature type="domain" description="HTH lysR-type" evidence="5">
    <location>
        <begin position="1"/>
        <end position="58"/>
    </location>
</feature>
<accession>A0A4R1KQ85</accession>
<dbReference type="Gene3D" id="1.10.10.10">
    <property type="entry name" value="Winged helix-like DNA-binding domain superfamily/Winged helix DNA-binding domain"/>
    <property type="match status" value="1"/>
</dbReference>
<dbReference type="Pfam" id="PF00126">
    <property type="entry name" value="HTH_1"/>
    <property type="match status" value="1"/>
</dbReference>
<dbReference type="PANTHER" id="PTHR30126">
    <property type="entry name" value="HTH-TYPE TRANSCRIPTIONAL REGULATOR"/>
    <property type="match status" value="1"/>
</dbReference>
<dbReference type="PRINTS" id="PR00039">
    <property type="entry name" value="HTHLYSR"/>
</dbReference>
<dbReference type="Proteomes" id="UP000295496">
    <property type="component" value="Unassembled WGS sequence"/>
</dbReference>
<reference evidence="6 7" key="1">
    <citation type="submission" date="2019-03" db="EMBL/GenBank/DDBJ databases">
        <title>Genomic Encyclopedia of Type Strains, Phase IV (KMG-IV): sequencing the most valuable type-strain genomes for metagenomic binning, comparative biology and taxonomic classification.</title>
        <authorList>
            <person name="Goeker M."/>
        </authorList>
    </citation>
    <scope>NUCLEOTIDE SEQUENCE [LARGE SCALE GENOMIC DNA]</scope>
    <source>
        <strain evidence="6 7">DSM 10053</strain>
    </source>
</reference>
<dbReference type="Gene3D" id="3.40.190.290">
    <property type="match status" value="1"/>
</dbReference>
<dbReference type="GO" id="GO:0000976">
    <property type="term" value="F:transcription cis-regulatory region binding"/>
    <property type="evidence" value="ECO:0007669"/>
    <property type="project" value="TreeGrafter"/>
</dbReference>
<keyword evidence="7" id="KW-1185">Reference proteome</keyword>
<protein>
    <submittedName>
        <fullName evidence="6">DNA-binding transcriptional LysR family regulator</fullName>
    </submittedName>
</protein>
<evidence type="ECO:0000256" key="4">
    <source>
        <dbReference type="ARBA" id="ARBA00023163"/>
    </source>
</evidence>
<dbReference type="RefSeq" id="WP_132302672.1">
    <property type="nucleotide sequence ID" value="NZ_CP170642.1"/>
</dbReference>
<keyword evidence="3 6" id="KW-0238">DNA-binding</keyword>
<evidence type="ECO:0000313" key="7">
    <source>
        <dbReference type="Proteomes" id="UP000295496"/>
    </source>
</evidence>
<evidence type="ECO:0000256" key="3">
    <source>
        <dbReference type="ARBA" id="ARBA00023125"/>
    </source>
</evidence>
<evidence type="ECO:0000256" key="2">
    <source>
        <dbReference type="ARBA" id="ARBA00023015"/>
    </source>
</evidence>
<evidence type="ECO:0000259" key="5">
    <source>
        <dbReference type="PROSITE" id="PS50931"/>
    </source>
</evidence>
<dbReference type="AlphaFoldDB" id="A0A4R1KQ85"/>
<dbReference type="InterPro" id="IPR036388">
    <property type="entry name" value="WH-like_DNA-bd_sf"/>
</dbReference>
<dbReference type="PANTHER" id="PTHR30126:SF39">
    <property type="entry name" value="HTH-TYPE TRANSCRIPTIONAL REGULATOR CYSL"/>
    <property type="match status" value="1"/>
</dbReference>
<dbReference type="GO" id="GO:0003700">
    <property type="term" value="F:DNA-binding transcription factor activity"/>
    <property type="evidence" value="ECO:0007669"/>
    <property type="project" value="InterPro"/>
</dbReference>
<proteinExistence type="inferred from homology"/>
<comment type="caution">
    <text evidence="6">The sequence shown here is derived from an EMBL/GenBank/DDBJ whole genome shotgun (WGS) entry which is preliminary data.</text>
</comment>
<comment type="similarity">
    <text evidence="1">Belongs to the LysR transcriptional regulatory family.</text>
</comment>
<dbReference type="EMBL" id="SMGJ01000007">
    <property type="protein sequence ID" value="TCK67194.1"/>
    <property type="molecule type" value="Genomic_DNA"/>
</dbReference>
<keyword evidence="4" id="KW-0804">Transcription</keyword>
<dbReference type="InterPro" id="IPR005119">
    <property type="entry name" value="LysR_subst-bd"/>
</dbReference>
<dbReference type="InterPro" id="IPR036390">
    <property type="entry name" value="WH_DNA-bd_sf"/>
</dbReference>
<evidence type="ECO:0000313" key="6">
    <source>
        <dbReference type="EMBL" id="TCK67194.1"/>
    </source>
</evidence>
<evidence type="ECO:0000256" key="1">
    <source>
        <dbReference type="ARBA" id="ARBA00009437"/>
    </source>
</evidence>
<organism evidence="6 7">
    <name type="scientific">Lonepinella koalarum</name>
    <dbReference type="NCBI Taxonomy" id="53417"/>
    <lineage>
        <taxon>Bacteria</taxon>
        <taxon>Pseudomonadati</taxon>
        <taxon>Pseudomonadota</taxon>
        <taxon>Gammaproteobacteria</taxon>
        <taxon>Pasteurellales</taxon>
        <taxon>Pasteurellaceae</taxon>
        <taxon>Lonepinella</taxon>
    </lineage>
</organism>
<dbReference type="Pfam" id="PF03466">
    <property type="entry name" value="LysR_substrate"/>
    <property type="match status" value="1"/>
</dbReference>
<dbReference type="SUPFAM" id="SSF53850">
    <property type="entry name" value="Periplasmic binding protein-like II"/>
    <property type="match status" value="1"/>
</dbReference>
<dbReference type="PROSITE" id="PS50931">
    <property type="entry name" value="HTH_LYSR"/>
    <property type="match status" value="1"/>
</dbReference>